<evidence type="ECO:0000256" key="1">
    <source>
        <dbReference type="ARBA" id="ARBA00023015"/>
    </source>
</evidence>
<dbReference type="EMBL" id="MRTP01000007">
    <property type="protein sequence ID" value="OMF52324.1"/>
    <property type="molecule type" value="Genomic_DNA"/>
</dbReference>
<dbReference type="Gene3D" id="1.10.10.10">
    <property type="entry name" value="Winged helix-like DNA-binding domain superfamily/Winged helix DNA-binding domain"/>
    <property type="match status" value="1"/>
</dbReference>
<name>A0A1R1EKI0_9BACL</name>
<dbReference type="SMART" id="SM00347">
    <property type="entry name" value="HTH_MARR"/>
    <property type="match status" value="1"/>
</dbReference>
<feature type="domain" description="HTH marR-type" evidence="4">
    <location>
        <begin position="30"/>
        <end position="160"/>
    </location>
</feature>
<sequence>MPDMNDDLLQFKNRIEKSIYQILVSEAEDDSDRLWLMERISDDRLKKLLPRLSVSSLHVLDVIYVNDGIKGIDIAREMGLTKGAVSKITRKLLEQDLIRKNQLPDNLKEIYYSVTPLGAELAELHRVFHKEKDHKAMELLASFDEASLEIVADFLEKLARLR</sequence>
<dbReference type="SUPFAM" id="SSF46785">
    <property type="entry name" value="Winged helix' DNA-binding domain"/>
    <property type="match status" value="1"/>
</dbReference>
<dbReference type="PANTHER" id="PTHR35790">
    <property type="entry name" value="HTH-TYPE TRANSCRIPTIONAL REGULATOR PCHR"/>
    <property type="match status" value="1"/>
</dbReference>
<evidence type="ECO:0000259" key="4">
    <source>
        <dbReference type="PROSITE" id="PS50995"/>
    </source>
</evidence>
<dbReference type="RefSeq" id="WP_076173146.1">
    <property type="nucleotide sequence ID" value="NZ_MRTP01000007.1"/>
</dbReference>
<keyword evidence="2" id="KW-0238">DNA-binding</keyword>
<reference evidence="5 6" key="1">
    <citation type="submission" date="2016-11" db="EMBL/GenBank/DDBJ databases">
        <title>Paenibacillus species isolates.</title>
        <authorList>
            <person name="Beno S.M."/>
        </authorList>
    </citation>
    <scope>NUCLEOTIDE SEQUENCE [LARGE SCALE GENOMIC DNA]</scope>
    <source>
        <strain evidence="5 6">FSL R5-0378</strain>
    </source>
</reference>
<evidence type="ECO:0000313" key="6">
    <source>
        <dbReference type="Proteomes" id="UP000187172"/>
    </source>
</evidence>
<proteinExistence type="predicted"/>
<comment type="caution">
    <text evidence="5">The sequence shown here is derived from an EMBL/GenBank/DDBJ whole genome shotgun (WGS) entry which is preliminary data.</text>
</comment>
<dbReference type="InterPro" id="IPR052067">
    <property type="entry name" value="Metal_resp_HTH_trans_reg"/>
</dbReference>
<dbReference type="PROSITE" id="PS50995">
    <property type="entry name" value="HTH_MARR_2"/>
    <property type="match status" value="1"/>
</dbReference>
<dbReference type="InterPro" id="IPR036390">
    <property type="entry name" value="WH_DNA-bd_sf"/>
</dbReference>
<evidence type="ECO:0000256" key="3">
    <source>
        <dbReference type="ARBA" id="ARBA00023163"/>
    </source>
</evidence>
<gene>
    <name evidence="5" type="ORF">BK138_23095</name>
</gene>
<organism evidence="5 6">
    <name type="scientific">Paenibacillus rhizosphaerae</name>
    <dbReference type="NCBI Taxonomy" id="297318"/>
    <lineage>
        <taxon>Bacteria</taxon>
        <taxon>Bacillati</taxon>
        <taxon>Bacillota</taxon>
        <taxon>Bacilli</taxon>
        <taxon>Bacillales</taxon>
        <taxon>Paenibacillaceae</taxon>
        <taxon>Paenibacillus</taxon>
    </lineage>
</organism>
<dbReference type="InterPro" id="IPR036388">
    <property type="entry name" value="WH-like_DNA-bd_sf"/>
</dbReference>
<dbReference type="PANTHER" id="PTHR35790:SF4">
    <property type="entry name" value="HTH-TYPE TRANSCRIPTIONAL REGULATOR PCHR"/>
    <property type="match status" value="1"/>
</dbReference>
<dbReference type="GO" id="GO:0003677">
    <property type="term" value="F:DNA binding"/>
    <property type="evidence" value="ECO:0007669"/>
    <property type="project" value="UniProtKB-KW"/>
</dbReference>
<dbReference type="STRING" id="297318.BK138_23095"/>
<keyword evidence="1" id="KW-0805">Transcription regulation</keyword>
<evidence type="ECO:0000313" key="5">
    <source>
        <dbReference type="EMBL" id="OMF52324.1"/>
    </source>
</evidence>
<dbReference type="InterPro" id="IPR000835">
    <property type="entry name" value="HTH_MarR-typ"/>
</dbReference>
<dbReference type="AlphaFoldDB" id="A0A1R1EKI0"/>
<dbReference type="Pfam" id="PF01047">
    <property type="entry name" value="MarR"/>
    <property type="match status" value="1"/>
</dbReference>
<dbReference type="Proteomes" id="UP000187172">
    <property type="component" value="Unassembled WGS sequence"/>
</dbReference>
<dbReference type="GO" id="GO:0003700">
    <property type="term" value="F:DNA-binding transcription factor activity"/>
    <property type="evidence" value="ECO:0007669"/>
    <property type="project" value="InterPro"/>
</dbReference>
<keyword evidence="6" id="KW-1185">Reference proteome</keyword>
<evidence type="ECO:0000256" key="2">
    <source>
        <dbReference type="ARBA" id="ARBA00023125"/>
    </source>
</evidence>
<keyword evidence="3" id="KW-0804">Transcription</keyword>
<accession>A0A1R1EKI0</accession>
<protein>
    <recommendedName>
        <fullName evidence="4">HTH marR-type domain-containing protein</fullName>
    </recommendedName>
</protein>